<dbReference type="AlphaFoldDB" id="Q7VFK0"/>
<evidence type="ECO:0000256" key="1">
    <source>
        <dbReference type="SAM" id="Phobius"/>
    </source>
</evidence>
<dbReference type="EMBL" id="AE017125">
    <property type="protein sequence ID" value="AAP78273.1"/>
    <property type="molecule type" value="Genomic_DNA"/>
</dbReference>
<keyword evidence="1" id="KW-0472">Membrane</keyword>
<dbReference type="STRING" id="235279.HH_1676"/>
<dbReference type="KEGG" id="hhe:HH_1676"/>
<feature type="transmembrane region" description="Helical" evidence="1">
    <location>
        <begin position="6"/>
        <end position="25"/>
    </location>
</feature>
<gene>
    <name evidence="2" type="ordered locus">HH_1676</name>
</gene>
<dbReference type="HOGENOM" id="CLU_3217052_0_0_7"/>
<protein>
    <submittedName>
        <fullName evidence="2">Uncharacterized protein</fullName>
    </submittedName>
</protein>
<keyword evidence="1" id="KW-1133">Transmembrane helix</keyword>
<keyword evidence="3" id="KW-1185">Reference proteome</keyword>
<sequence>MQFGKVDIYLCTCFNLLLHFCILKFKYNLIFLLFKQKSGGGGGG</sequence>
<reference evidence="2 3" key="1">
    <citation type="journal article" date="2003" name="Proc. Natl. Acad. Sci. U.S.A.">
        <title>The complete genome sequence of the carcinogenic bacterium Helicobacter hepaticus.</title>
        <authorList>
            <person name="Suerbaum S."/>
            <person name="Josenhans C."/>
            <person name="Sterzenbach T."/>
            <person name="Drescher B."/>
            <person name="Brandt P."/>
            <person name="Bell M."/>
            <person name="Droege M."/>
            <person name="Fartmann B."/>
            <person name="Fischer H.-P."/>
            <person name="Ge Z."/>
            <person name="Hoerster A."/>
            <person name="Holland R."/>
            <person name="Klein K."/>
            <person name="Koenig J."/>
            <person name="Macko L."/>
            <person name="Mendz G.L."/>
            <person name="Nyakatura G."/>
            <person name="Schauer D.B."/>
            <person name="Shen Z."/>
            <person name="Weber J."/>
            <person name="Frosch M."/>
            <person name="Fox J.G."/>
        </authorList>
    </citation>
    <scope>NUCLEOTIDE SEQUENCE [LARGE SCALE GENOMIC DNA]</scope>
    <source>
        <strain evidence="3">ATCC 51449 / 3B1</strain>
    </source>
</reference>
<name>Q7VFK0_HELHP</name>
<keyword evidence="1" id="KW-0812">Transmembrane</keyword>
<accession>Q7VFK0</accession>
<organism evidence="2 3">
    <name type="scientific">Helicobacter hepaticus (strain ATCC 51449 / 3B1)</name>
    <dbReference type="NCBI Taxonomy" id="235279"/>
    <lineage>
        <taxon>Bacteria</taxon>
        <taxon>Pseudomonadati</taxon>
        <taxon>Campylobacterota</taxon>
        <taxon>Epsilonproteobacteria</taxon>
        <taxon>Campylobacterales</taxon>
        <taxon>Helicobacteraceae</taxon>
        <taxon>Helicobacter</taxon>
    </lineage>
</organism>
<evidence type="ECO:0000313" key="2">
    <source>
        <dbReference type="EMBL" id="AAP78273.1"/>
    </source>
</evidence>
<evidence type="ECO:0000313" key="3">
    <source>
        <dbReference type="Proteomes" id="UP000002495"/>
    </source>
</evidence>
<dbReference type="Proteomes" id="UP000002495">
    <property type="component" value="Chromosome"/>
</dbReference>
<proteinExistence type="predicted"/>